<accession>A0A3P2EIS4</accession>
<dbReference type="Proteomes" id="UP000272440">
    <property type="component" value="Unassembled WGS sequence"/>
</dbReference>
<evidence type="ECO:0000313" key="2">
    <source>
        <dbReference type="Proteomes" id="UP000272440"/>
    </source>
</evidence>
<name>A0A3P2EIS4_KLEPN</name>
<evidence type="ECO:0008006" key="3">
    <source>
        <dbReference type="Google" id="ProtNLM"/>
    </source>
</evidence>
<dbReference type="AlphaFoldDB" id="A0A3P2EIS4"/>
<organism evidence="1 2">
    <name type="scientific">Klebsiella pneumoniae</name>
    <dbReference type="NCBI Taxonomy" id="573"/>
    <lineage>
        <taxon>Bacteria</taxon>
        <taxon>Pseudomonadati</taxon>
        <taxon>Pseudomonadota</taxon>
        <taxon>Gammaproteobacteria</taxon>
        <taxon>Enterobacterales</taxon>
        <taxon>Enterobacteriaceae</taxon>
        <taxon>Klebsiella/Raoultella group</taxon>
        <taxon>Klebsiella</taxon>
        <taxon>Klebsiella pneumoniae complex</taxon>
    </lineage>
</organism>
<dbReference type="EMBL" id="RCZY01000002">
    <property type="protein sequence ID" value="RRE43955.1"/>
    <property type="molecule type" value="Genomic_DNA"/>
</dbReference>
<evidence type="ECO:0000313" key="1">
    <source>
        <dbReference type="EMBL" id="RRE43955.1"/>
    </source>
</evidence>
<protein>
    <recommendedName>
        <fullName evidence="3">Lipoprotein</fullName>
    </recommendedName>
</protein>
<dbReference type="PROSITE" id="PS51257">
    <property type="entry name" value="PROKAR_LIPOPROTEIN"/>
    <property type="match status" value="1"/>
</dbReference>
<proteinExistence type="predicted"/>
<sequence length="125" mass="13578">MKMVMVIISSLLFLTACKPTEEKAIELAKSEISHDMKDPLSTQFRDVVSKKVGEKDDGSIAMLVCGEVNSKNSFGAYAGYSPFVIALTMKSKGFFSSGVVYAVEGKTVDDRPTRKNSANTINPCK</sequence>
<comment type="caution">
    <text evidence="1">The sequence shown here is derived from an EMBL/GenBank/DDBJ whole genome shotgun (WGS) entry which is preliminary data.</text>
</comment>
<dbReference type="RefSeq" id="WP_032421631.1">
    <property type="nucleotide sequence ID" value="NZ_CABFWQ010000007.1"/>
</dbReference>
<reference evidence="1 2" key="1">
    <citation type="journal article" date="2019" name="Antimicrob. Agents Chemother.">
        <title>Applying Rapid Whole Genome Sequencing to Predict Phenotypic Antimicrobial Susceptibility Testing Results Among Carbapenem-Resistant Klebsiella pneumoniae Clinical Isolates.</title>
        <authorList>
            <person name="Tamma P.D."/>
            <person name="Fan Y."/>
            <person name="Bergman Y."/>
            <person name="Pertea G."/>
            <person name="Kazmi A."/>
            <person name="Lewis S."/>
            <person name="Carroll K.C."/>
            <person name="Schatz M.C."/>
            <person name="Timp W."/>
            <person name="Simner P.J."/>
        </authorList>
    </citation>
    <scope>NUCLEOTIDE SEQUENCE [LARGE SCALE GENOMIC DNA]</scope>
    <source>
        <strain evidence="1 2">KLPN_33</strain>
    </source>
</reference>
<dbReference type="GeneID" id="39629597"/>
<gene>
    <name evidence="1" type="ORF">EAO28_22400</name>
</gene>